<evidence type="ECO:0000313" key="2">
    <source>
        <dbReference type="EMBL" id="KKN52973.1"/>
    </source>
</evidence>
<sequence length="125" mass="13395">MNPYPVSTNLPASKSPLAWATVGTGVLFTAQIPIDAEGNVVNGGIEPQITQTLSNLKHTLESAGSRVSDLTQVVIYVTAREHLATVNRVYADFVSEPFPNRAAIIVSGFAREEMLVEILAYAVVP</sequence>
<protein>
    <submittedName>
        <fullName evidence="2">Uncharacterized protein</fullName>
    </submittedName>
</protein>
<dbReference type="AlphaFoldDB" id="A0A0F9UHA4"/>
<dbReference type="PANTHER" id="PTHR11803">
    <property type="entry name" value="2-IMINOBUTANOATE/2-IMINOPROPANOATE DEAMINASE RIDA"/>
    <property type="match status" value="1"/>
</dbReference>
<dbReference type="GO" id="GO:0005829">
    <property type="term" value="C:cytosol"/>
    <property type="evidence" value="ECO:0007669"/>
    <property type="project" value="TreeGrafter"/>
</dbReference>
<dbReference type="Pfam" id="PF01042">
    <property type="entry name" value="Ribonuc_L-PSP"/>
    <property type="match status" value="1"/>
</dbReference>
<dbReference type="InterPro" id="IPR035959">
    <property type="entry name" value="RutC-like_sf"/>
</dbReference>
<dbReference type="SUPFAM" id="SSF55298">
    <property type="entry name" value="YjgF-like"/>
    <property type="match status" value="1"/>
</dbReference>
<dbReference type="EMBL" id="LAZR01000995">
    <property type="protein sequence ID" value="KKN52973.1"/>
    <property type="molecule type" value="Genomic_DNA"/>
</dbReference>
<dbReference type="Gene3D" id="3.30.1330.40">
    <property type="entry name" value="RutC-like"/>
    <property type="match status" value="1"/>
</dbReference>
<evidence type="ECO:0000256" key="1">
    <source>
        <dbReference type="ARBA" id="ARBA00010552"/>
    </source>
</evidence>
<reference evidence="2" key="1">
    <citation type="journal article" date="2015" name="Nature">
        <title>Complex archaea that bridge the gap between prokaryotes and eukaryotes.</title>
        <authorList>
            <person name="Spang A."/>
            <person name="Saw J.H."/>
            <person name="Jorgensen S.L."/>
            <person name="Zaremba-Niedzwiedzka K."/>
            <person name="Martijn J."/>
            <person name="Lind A.E."/>
            <person name="van Eijk R."/>
            <person name="Schleper C."/>
            <person name="Guy L."/>
            <person name="Ettema T.J."/>
        </authorList>
    </citation>
    <scope>NUCLEOTIDE SEQUENCE</scope>
</reference>
<name>A0A0F9UHA4_9ZZZZ</name>
<proteinExistence type="inferred from homology"/>
<dbReference type="InterPro" id="IPR006175">
    <property type="entry name" value="YjgF/YER057c/UK114"/>
</dbReference>
<dbReference type="GO" id="GO:0019239">
    <property type="term" value="F:deaminase activity"/>
    <property type="evidence" value="ECO:0007669"/>
    <property type="project" value="TreeGrafter"/>
</dbReference>
<organism evidence="2">
    <name type="scientific">marine sediment metagenome</name>
    <dbReference type="NCBI Taxonomy" id="412755"/>
    <lineage>
        <taxon>unclassified sequences</taxon>
        <taxon>metagenomes</taxon>
        <taxon>ecological metagenomes</taxon>
    </lineage>
</organism>
<dbReference type="PANTHER" id="PTHR11803:SF58">
    <property type="entry name" value="PROTEIN HMF1-RELATED"/>
    <property type="match status" value="1"/>
</dbReference>
<comment type="caution">
    <text evidence="2">The sequence shown here is derived from an EMBL/GenBank/DDBJ whole genome shotgun (WGS) entry which is preliminary data.</text>
</comment>
<gene>
    <name evidence="2" type="ORF">LCGC14_0606950</name>
</gene>
<comment type="similarity">
    <text evidence="1">Belongs to the RutC family.</text>
</comment>
<accession>A0A0F9UHA4</accession>